<protein>
    <submittedName>
        <fullName evidence="2">Uncharacterized protein</fullName>
    </submittedName>
</protein>
<dbReference type="InterPro" id="IPR047808">
    <property type="entry name" value="CueP-like"/>
</dbReference>
<evidence type="ECO:0000256" key="1">
    <source>
        <dbReference type="SAM" id="SignalP"/>
    </source>
</evidence>
<feature type="chain" id="PRO_5038415287" evidence="1">
    <location>
        <begin position="24"/>
        <end position="208"/>
    </location>
</feature>
<keyword evidence="1" id="KW-0732">Signal</keyword>
<evidence type="ECO:0000313" key="2">
    <source>
        <dbReference type="EMBL" id="PXA72273.1"/>
    </source>
</evidence>
<dbReference type="NCBIfam" id="NF038094">
    <property type="entry name" value="CueP_fam"/>
    <property type="match status" value="1"/>
</dbReference>
<dbReference type="Proteomes" id="UP000246722">
    <property type="component" value="Unassembled WGS sequence"/>
</dbReference>
<feature type="signal peptide" evidence="1">
    <location>
        <begin position="1"/>
        <end position="23"/>
    </location>
</feature>
<gene>
    <name evidence="2" type="ORF">CTB96_05180</name>
</gene>
<dbReference type="Pfam" id="PF21172">
    <property type="entry name" value="CueP"/>
    <property type="match status" value="1"/>
</dbReference>
<dbReference type="PROSITE" id="PS51257">
    <property type="entry name" value="PROKAR_LIPOPROTEIN"/>
    <property type="match status" value="1"/>
</dbReference>
<dbReference type="Gene3D" id="2.60.40.3700">
    <property type="match status" value="1"/>
</dbReference>
<sequence length="208" mass="21673">MNRSRTLVGLGAALLLLSLTACTGGGGSAADSTGTGASAGLGAKADAMLASYDIEAPATAPDLIEQLQAQPLADRPDGLMASVRVGELLLSSGNDEISLALPEDEFHLSIAPYLTDTHECFYHSLTTCVGELGDEDFHVTITDDASAKVLFDDEVTTYDNGFFDVTLPAGLDITVLIDDGENTAELALGTRAEDPTCVTTAELHPREL</sequence>
<keyword evidence="3" id="KW-1185">Reference proteome</keyword>
<evidence type="ECO:0000313" key="3">
    <source>
        <dbReference type="Proteomes" id="UP000246722"/>
    </source>
</evidence>
<organism evidence="2 3">
    <name type="scientific">Cryobacterium arcticum</name>
    <dbReference type="NCBI Taxonomy" id="670052"/>
    <lineage>
        <taxon>Bacteria</taxon>
        <taxon>Bacillati</taxon>
        <taxon>Actinomycetota</taxon>
        <taxon>Actinomycetes</taxon>
        <taxon>Micrococcales</taxon>
        <taxon>Microbacteriaceae</taxon>
        <taxon>Cryobacterium</taxon>
    </lineage>
</organism>
<accession>A0A317ZXZ0</accession>
<name>A0A317ZXZ0_9MICO</name>
<comment type="caution">
    <text evidence="2">The sequence shown here is derived from an EMBL/GenBank/DDBJ whole genome shotgun (WGS) entry which is preliminary data.</text>
</comment>
<dbReference type="RefSeq" id="WP_110125794.1">
    <property type="nucleotide sequence ID" value="NZ_QHLY01000005.1"/>
</dbReference>
<dbReference type="EMBL" id="QHLY01000005">
    <property type="protein sequence ID" value="PXA72273.1"/>
    <property type="molecule type" value="Genomic_DNA"/>
</dbReference>
<proteinExistence type="predicted"/>
<dbReference type="AlphaFoldDB" id="A0A317ZXZ0"/>
<reference evidence="2 3" key="1">
    <citation type="submission" date="2018-05" db="EMBL/GenBank/DDBJ databases">
        <title>Genetic diversity of glacier-inhabiting Cryobacterium bacteria in China and description of Cryobacterium mengkeensis sp. nov. and Arthrobacter glacialis sp. nov.</title>
        <authorList>
            <person name="Liu Q."/>
            <person name="Xin Y.-H."/>
        </authorList>
    </citation>
    <scope>NUCLEOTIDE SEQUENCE [LARGE SCALE GENOMIC DNA]</scope>
    <source>
        <strain evidence="2 3">SK-1</strain>
    </source>
</reference>
<dbReference type="OrthoDB" id="73040at2"/>